<dbReference type="SUPFAM" id="SSF53098">
    <property type="entry name" value="Ribonuclease H-like"/>
    <property type="match status" value="1"/>
</dbReference>
<evidence type="ECO:0000259" key="1">
    <source>
        <dbReference type="PROSITE" id="PS50994"/>
    </source>
</evidence>
<dbReference type="NCBIfam" id="NF033516">
    <property type="entry name" value="transpos_IS3"/>
    <property type="match status" value="1"/>
</dbReference>
<reference evidence="2 3" key="1">
    <citation type="journal article" date="2014" name="Genome Announc.">
        <title>Draft Genome Sequences of Three Strains of Bacteroides pyogenes Isolated from a Cat and Swine.</title>
        <authorList>
            <person name="Sakamoto M."/>
            <person name="Oshima K."/>
            <person name="Suda W."/>
            <person name="Kitamura K."/>
            <person name="Iida T."/>
            <person name="Hattori M."/>
            <person name="Ohkuma M."/>
        </authorList>
    </citation>
    <scope>NUCLEOTIDE SEQUENCE [LARGE SCALE GENOMIC DNA]</scope>
    <source>
        <strain evidence="2 3">JCM 6292</strain>
    </source>
</reference>
<sequence>MRSADERKKMVDTNHEALFVSRQLNLVSIASSSFYYVPKGESEENLAILRLLDEQYFKTPFYGVLRLTALLVGFGYKVSHKRIRRLMEILDWKTIYREPKTTIGNKAHKKYPYLLRNLKIERCNQVWAIDITFIPMKTGFMYLMAVIDLYSRYVLHWSLSNSMSAEWCAEILKEAISKHGKPEIFNTDQGSQFTSDAFIKALTDNEIKISMDGKGRALDNVFIERLRRSVKYEHIYLNVYEDGVSLWKGLNGYFRFYNQERPHQSLSYKTPANCYYANAA</sequence>
<dbReference type="InterPro" id="IPR050900">
    <property type="entry name" value="Transposase_IS3/IS150/IS904"/>
</dbReference>
<protein>
    <submittedName>
        <fullName evidence="2">Membrane protein</fullName>
    </submittedName>
</protein>
<dbReference type="EMBL" id="BAIQ01000023">
    <property type="protein sequence ID" value="GAE15865.1"/>
    <property type="molecule type" value="Genomic_DNA"/>
</dbReference>
<evidence type="ECO:0000313" key="2">
    <source>
        <dbReference type="EMBL" id="GAE15865.1"/>
    </source>
</evidence>
<dbReference type="AlphaFoldDB" id="W4P800"/>
<organism evidence="2 3">
    <name type="scientific">Bacteroides pyogenes JCM 6292</name>
    <dbReference type="NCBI Taxonomy" id="1235809"/>
    <lineage>
        <taxon>Bacteria</taxon>
        <taxon>Pseudomonadati</taxon>
        <taxon>Bacteroidota</taxon>
        <taxon>Bacteroidia</taxon>
        <taxon>Bacteroidales</taxon>
        <taxon>Bacteroidaceae</taxon>
        <taxon>Bacteroides</taxon>
    </lineage>
</organism>
<dbReference type="GO" id="GO:0003676">
    <property type="term" value="F:nucleic acid binding"/>
    <property type="evidence" value="ECO:0007669"/>
    <property type="project" value="InterPro"/>
</dbReference>
<name>W4P800_9BACE</name>
<dbReference type="PROSITE" id="PS50994">
    <property type="entry name" value="INTEGRASE"/>
    <property type="match status" value="1"/>
</dbReference>
<dbReference type="InterPro" id="IPR001584">
    <property type="entry name" value="Integrase_cat-core"/>
</dbReference>
<dbReference type="InterPro" id="IPR025948">
    <property type="entry name" value="HTH-like_dom"/>
</dbReference>
<dbReference type="GO" id="GO:0015074">
    <property type="term" value="P:DNA integration"/>
    <property type="evidence" value="ECO:0007669"/>
    <property type="project" value="InterPro"/>
</dbReference>
<dbReference type="InterPro" id="IPR036397">
    <property type="entry name" value="RNaseH_sf"/>
</dbReference>
<dbReference type="Pfam" id="PF13276">
    <property type="entry name" value="HTH_21"/>
    <property type="match status" value="1"/>
</dbReference>
<dbReference type="PANTHER" id="PTHR46889">
    <property type="entry name" value="TRANSPOSASE INSF FOR INSERTION SEQUENCE IS3B-RELATED"/>
    <property type="match status" value="1"/>
</dbReference>
<evidence type="ECO:0000313" key="3">
    <source>
        <dbReference type="Proteomes" id="UP000018861"/>
    </source>
</evidence>
<comment type="caution">
    <text evidence="2">The sequence shown here is derived from an EMBL/GenBank/DDBJ whole genome shotgun (WGS) entry which is preliminary data.</text>
</comment>
<dbReference type="InterPro" id="IPR012337">
    <property type="entry name" value="RNaseH-like_sf"/>
</dbReference>
<dbReference type="InterPro" id="IPR048020">
    <property type="entry name" value="Transpos_IS3"/>
</dbReference>
<feature type="domain" description="Integrase catalytic" evidence="1">
    <location>
        <begin position="108"/>
        <end position="279"/>
    </location>
</feature>
<accession>W4P800</accession>
<dbReference type="PANTHER" id="PTHR46889:SF5">
    <property type="entry name" value="INTEGRASE PROTEIN"/>
    <property type="match status" value="1"/>
</dbReference>
<dbReference type="Gene3D" id="3.30.420.10">
    <property type="entry name" value="Ribonuclease H-like superfamily/Ribonuclease H"/>
    <property type="match status" value="1"/>
</dbReference>
<proteinExistence type="predicted"/>
<dbReference type="Pfam" id="PF00665">
    <property type="entry name" value="rve"/>
    <property type="match status" value="1"/>
</dbReference>
<dbReference type="Proteomes" id="UP000018861">
    <property type="component" value="Unassembled WGS sequence"/>
</dbReference>
<gene>
    <name evidence="2" type="ORF">JCM6292_2212</name>
</gene>